<evidence type="ECO:0000313" key="6">
    <source>
        <dbReference type="Proteomes" id="UP000501602"/>
    </source>
</evidence>
<dbReference type="PANTHER" id="PTHR30531">
    <property type="entry name" value="FLAGELLAR BIOSYNTHETIC PROTEIN FLHB"/>
    <property type="match status" value="1"/>
</dbReference>
<name>A0A6H1U9D7_9GAMM</name>
<keyword evidence="5" id="KW-0966">Cell projection</keyword>
<comment type="function">
    <text evidence="4">Required for formation of the rod structure in the basal body of the flagellar apparatus. Together with FliI and FliH, may constitute the export apparatus of flagellin.</text>
</comment>
<keyword evidence="5" id="KW-0282">Flagellum</keyword>
<dbReference type="RefSeq" id="WP_168658918.1">
    <property type="nucleotide sequence ID" value="NZ_CP051180.1"/>
</dbReference>
<dbReference type="KEGG" id="fes:HER31_01305"/>
<evidence type="ECO:0000256" key="4">
    <source>
        <dbReference type="ARBA" id="ARBA00025078"/>
    </source>
</evidence>
<dbReference type="GO" id="GO:0005886">
    <property type="term" value="C:plasma membrane"/>
    <property type="evidence" value="ECO:0007669"/>
    <property type="project" value="TreeGrafter"/>
</dbReference>
<sequence>MDDNKAAPTKAVALKYNQPNAPTVTASGVNEMAQQIKHLAQASGVLVHHNPQLAEMLAKLELGQQIPPELYRIIAELIAYAYLIDGRFPEQWQQLHDSIDTEV</sequence>
<dbReference type="AlphaFoldDB" id="A0A6H1U9D7"/>
<dbReference type="SUPFAM" id="SSF160544">
    <property type="entry name" value="EscU C-terminal domain-like"/>
    <property type="match status" value="1"/>
</dbReference>
<dbReference type="Gene3D" id="3.40.1690.10">
    <property type="entry name" value="secretion proteins EscU"/>
    <property type="match status" value="1"/>
</dbReference>
<protein>
    <recommendedName>
        <fullName evidence="2">Flagellar biosynthetic protein FlhB</fullName>
    </recommendedName>
</protein>
<dbReference type="InterPro" id="IPR029025">
    <property type="entry name" value="T3SS_substrate_exporter_C"/>
</dbReference>
<keyword evidence="3" id="KW-1006">Bacterial flagellum protein export</keyword>
<evidence type="ECO:0000313" key="5">
    <source>
        <dbReference type="EMBL" id="QIZ75657.1"/>
    </source>
</evidence>
<dbReference type="EMBL" id="CP051180">
    <property type="protein sequence ID" value="QIZ75657.1"/>
    <property type="molecule type" value="Genomic_DNA"/>
</dbReference>
<keyword evidence="3" id="KW-0813">Transport</keyword>
<organism evidence="5 6">
    <name type="scientific">Ferrimonas lipolytica</name>
    <dbReference type="NCBI Taxonomy" id="2724191"/>
    <lineage>
        <taxon>Bacteria</taxon>
        <taxon>Pseudomonadati</taxon>
        <taxon>Pseudomonadota</taxon>
        <taxon>Gammaproteobacteria</taxon>
        <taxon>Alteromonadales</taxon>
        <taxon>Ferrimonadaceae</taxon>
        <taxon>Ferrimonas</taxon>
    </lineage>
</organism>
<proteinExistence type="inferred from homology"/>
<dbReference type="Pfam" id="PF01312">
    <property type="entry name" value="Bac_export_2"/>
    <property type="match status" value="1"/>
</dbReference>
<evidence type="ECO:0000256" key="2">
    <source>
        <dbReference type="ARBA" id="ARBA00021622"/>
    </source>
</evidence>
<dbReference type="GO" id="GO:0009306">
    <property type="term" value="P:protein secretion"/>
    <property type="evidence" value="ECO:0007669"/>
    <property type="project" value="InterPro"/>
</dbReference>
<dbReference type="InterPro" id="IPR006135">
    <property type="entry name" value="T3SS_substrate_exporter"/>
</dbReference>
<evidence type="ECO:0000256" key="3">
    <source>
        <dbReference type="ARBA" id="ARBA00023225"/>
    </source>
</evidence>
<dbReference type="Proteomes" id="UP000501602">
    <property type="component" value="Chromosome"/>
</dbReference>
<reference evidence="5 6" key="1">
    <citation type="submission" date="2020-04" db="EMBL/GenBank/DDBJ databases">
        <title>Ferrimonas sp. S7 isolated from sea water.</title>
        <authorList>
            <person name="Bae S.S."/>
            <person name="Baek K."/>
        </authorList>
    </citation>
    <scope>NUCLEOTIDE SEQUENCE [LARGE SCALE GENOMIC DNA]</scope>
    <source>
        <strain evidence="5 6">S7</strain>
    </source>
</reference>
<comment type="similarity">
    <text evidence="1">Belongs to the type III secretion exporter family.</text>
</comment>
<evidence type="ECO:0000256" key="1">
    <source>
        <dbReference type="ARBA" id="ARBA00010690"/>
    </source>
</evidence>
<keyword evidence="3" id="KW-0653">Protein transport</keyword>
<keyword evidence="5" id="KW-0969">Cilium</keyword>
<accession>A0A6H1U9D7</accession>
<dbReference type="PANTHER" id="PTHR30531:SF12">
    <property type="entry name" value="FLAGELLAR BIOSYNTHETIC PROTEIN FLHB"/>
    <property type="match status" value="1"/>
</dbReference>
<keyword evidence="6" id="KW-1185">Reference proteome</keyword>
<gene>
    <name evidence="5" type="ORF">HER31_01305</name>
</gene>